<protein>
    <submittedName>
        <fullName evidence="1">Uncharacterized protein</fullName>
    </submittedName>
</protein>
<reference evidence="1 2" key="1">
    <citation type="submission" date="2018-09" db="EMBL/GenBank/DDBJ databases">
        <authorList>
            <person name="Zhu H."/>
        </authorList>
    </citation>
    <scope>NUCLEOTIDE SEQUENCE [LARGE SCALE GENOMIC DNA]</scope>
    <source>
        <strain evidence="1 2">K2W22B-5</strain>
    </source>
</reference>
<accession>A0A418W3Q3</accession>
<proteinExistence type="predicted"/>
<dbReference type="Proteomes" id="UP000283458">
    <property type="component" value="Unassembled WGS sequence"/>
</dbReference>
<dbReference type="EMBL" id="QYUL01000001">
    <property type="protein sequence ID" value="RJF84608.1"/>
    <property type="molecule type" value="Genomic_DNA"/>
</dbReference>
<sequence length="60" mass="6493">MVFRAMACAMTGAADSVGERQMTIFYSFPAVVVHDGSGARAVEKNGRALAENPLFWRDDA</sequence>
<dbReference type="AlphaFoldDB" id="A0A418W3Q3"/>
<evidence type="ECO:0000313" key="2">
    <source>
        <dbReference type="Proteomes" id="UP000283458"/>
    </source>
</evidence>
<name>A0A418W3Q3_9PROT</name>
<organism evidence="1 2">
    <name type="scientific">Azospirillum cavernae</name>
    <dbReference type="NCBI Taxonomy" id="2320860"/>
    <lineage>
        <taxon>Bacteria</taxon>
        <taxon>Pseudomonadati</taxon>
        <taxon>Pseudomonadota</taxon>
        <taxon>Alphaproteobacteria</taxon>
        <taxon>Rhodospirillales</taxon>
        <taxon>Azospirillaceae</taxon>
        <taxon>Azospirillum</taxon>
    </lineage>
</organism>
<keyword evidence="2" id="KW-1185">Reference proteome</keyword>
<evidence type="ECO:0000313" key="1">
    <source>
        <dbReference type="EMBL" id="RJF84608.1"/>
    </source>
</evidence>
<gene>
    <name evidence="1" type="ORF">D3877_08865</name>
</gene>
<comment type="caution">
    <text evidence="1">The sequence shown here is derived from an EMBL/GenBank/DDBJ whole genome shotgun (WGS) entry which is preliminary data.</text>
</comment>